<evidence type="ECO:0000256" key="1">
    <source>
        <dbReference type="SAM" id="MobiDB-lite"/>
    </source>
</evidence>
<dbReference type="EMBL" id="AMZH03026308">
    <property type="protein sequence ID" value="RRT34675.1"/>
    <property type="molecule type" value="Genomic_DNA"/>
</dbReference>
<feature type="non-terminal residue" evidence="2">
    <location>
        <position position="1"/>
    </location>
</feature>
<dbReference type="Proteomes" id="UP000287651">
    <property type="component" value="Unassembled WGS sequence"/>
</dbReference>
<evidence type="ECO:0000313" key="2">
    <source>
        <dbReference type="EMBL" id="RRT34675.1"/>
    </source>
</evidence>
<organism evidence="2 3">
    <name type="scientific">Ensete ventricosum</name>
    <name type="common">Abyssinian banana</name>
    <name type="synonym">Musa ensete</name>
    <dbReference type="NCBI Taxonomy" id="4639"/>
    <lineage>
        <taxon>Eukaryota</taxon>
        <taxon>Viridiplantae</taxon>
        <taxon>Streptophyta</taxon>
        <taxon>Embryophyta</taxon>
        <taxon>Tracheophyta</taxon>
        <taxon>Spermatophyta</taxon>
        <taxon>Magnoliopsida</taxon>
        <taxon>Liliopsida</taxon>
        <taxon>Zingiberales</taxon>
        <taxon>Musaceae</taxon>
        <taxon>Ensete</taxon>
    </lineage>
</organism>
<dbReference type="AlphaFoldDB" id="A0A426X5C8"/>
<feature type="region of interest" description="Disordered" evidence="1">
    <location>
        <begin position="1"/>
        <end position="23"/>
    </location>
</feature>
<name>A0A426X5C8_ENSVE</name>
<reference evidence="2 3" key="1">
    <citation type="journal article" date="2014" name="Agronomy (Basel)">
        <title>A Draft Genome Sequence for Ensete ventricosum, the Drought-Tolerant Tree Against Hunger.</title>
        <authorList>
            <person name="Harrison J."/>
            <person name="Moore K.A."/>
            <person name="Paszkiewicz K."/>
            <person name="Jones T."/>
            <person name="Grant M."/>
            <person name="Ambacheew D."/>
            <person name="Muzemil S."/>
            <person name="Studholme D.J."/>
        </authorList>
    </citation>
    <scope>NUCLEOTIDE SEQUENCE [LARGE SCALE GENOMIC DNA]</scope>
</reference>
<gene>
    <name evidence="2" type="ORF">B296_00036511</name>
</gene>
<proteinExistence type="predicted"/>
<accession>A0A426X5C8</accession>
<evidence type="ECO:0000313" key="3">
    <source>
        <dbReference type="Proteomes" id="UP000287651"/>
    </source>
</evidence>
<comment type="caution">
    <text evidence="2">The sequence shown here is derived from an EMBL/GenBank/DDBJ whole genome shotgun (WGS) entry which is preliminary data.</text>
</comment>
<protein>
    <submittedName>
        <fullName evidence="2">Uncharacterized protein</fullName>
    </submittedName>
</protein>
<sequence length="81" mass="9389">LPPFPRHLKRGEGDEEKTATKKSLPREVLIRAVPRFSGRRRLQQPSRCLAVRGWHRPRFSLFLLLLLPSSQLGCNQDDTTR</sequence>
<feature type="compositionally biased region" description="Basic and acidic residues" evidence="1">
    <location>
        <begin position="10"/>
        <end position="23"/>
    </location>
</feature>